<dbReference type="Proteomes" id="UP000470980">
    <property type="component" value="Unassembled WGS sequence"/>
</dbReference>
<comment type="caution">
    <text evidence="1">The sequence shown here is derived from an EMBL/GenBank/DDBJ whole genome shotgun (WGS) entry which is preliminary data.</text>
</comment>
<dbReference type="EMBL" id="VSTR01000008">
    <property type="protein sequence ID" value="MYY73261.1"/>
    <property type="molecule type" value="Genomic_DNA"/>
</dbReference>
<proteinExistence type="predicted"/>
<evidence type="ECO:0000313" key="1">
    <source>
        <dbReference type="EMBL" id="MYY73261.1"/>
    </source>
</evidence>
<accession>A0ABD6J5I9</accession>
<organism evidence="1 2">
    <name type="scientific">Ligilactobacillus salivarius</name>
    <dbReference type="NCBI Taxonomy" id="1624"/>
    <lineage>
        <taxon>Bacteria</taxon>
        <taxon>Bacillati</taxon>
        <taxon>Bacillota</taxon>
        <taxon>Bacilli</taxon>
        <taxon>Lactobacillales</taxon>
        <taxon>Lactobacillaceae</taxon>
        <taxon>Ligilactobacillus</taxon>
    </lineage>
</organism>
<protein>
    <submittedName>
        <fullName evidence="1">Uncharacterized protein</fullName>
    </submittedName>
</protein>
<sequence length="339" mass="40197">MKEFKLVDSDYSDKFITSLHDYYLKRITFYETKNKDLSKFSWTENKHVSLYVIKSYNDTFSYNEVNNIFTSDYYLFFATVNETKNQLFYIDLYDETNNYTYAKLYSAPQCLSWIMSEKHIHVDANKVIHSSILSKFGRFYDDANIDSFTSYLSKQWVDKEYESTLKNLSEPTVITSFPETNKQFFIDRYHFDKMLNTINSSQFTDEFNQCLYAYEHEKWFLCAAGLGSCLEHLMFLVLKNYNDKGYKTLKGLPKNPTAHNYIIQFRQPPISISSRQETFFNILFMVRNAVDHHNTGKTQKELCDLLLDGISDLYNDYYSSSILVEKIQIMTSVYSKFFE</sequence>
<dbReference type="RefSeq" id="WP_161011000.1">
    <property type="nucleotide sequence ID" value="NZ_VSTR01000008.1"/>
</dbReference>
<evidence type="ECO:0000313" key="2">
    <source>
        <dbReference type="Proteomes" id="UP000470980"/>
    </source>
</evidence>
<dbReference type="AlphaFoldDB" id="A0ABD6J5I9"/>
<gene>
    <name evidence="1" type="ORF">FYL10_06165</name>
</gene>
<name>A0ABD6J5I9_9LACO</name>
<reference evidence="1 2" key="1">
    <citation type="journal article" date="2020" name="Food Funct.">
        <title>Screening of Lactobacillus salivarius strains from the feces of Chinese populations and the evaluation of their effects against intestinal inflammation in mice.</title>
        <authorList>
            <person name="Zhai Q."/>
            <person name="Shen X."/>
            <person name="Cen S."/>
            <person name="Zhang C."/>
            <person name="Tian F."/>
            <person name="Zhao J."/>
            <person name="Zhang H."/>
            <person name="Xue Y."/>
            <person name="Chen W."/>
        </authorList>
    </citation>
    <scope>NUCLEOTIDE SEQUENCE [LARGE SCALE GENOMIC DNA]</scope>
    <source>
        <strain evidence="1 2">FZJTZ9M6.scaf</strain>
    </source>
</reference>